<gene>
    <name evidence="8" type="ORF">K8V88_12340</name>
</gene>
<dbReference type="AlphaFoldDB" id="A0A921LAK1"/>
<dbReference type="EMBL" id="DYWC01000286">
    <property type="protein sequence ID" value="HJF88214.1"/>
    <property type="molecule type" value="Genomic_DNA"/>
</dbReference>
<sequence length="676" mass="75846">MANEEIIKQWVIDKLSEDGYSLPKGNLAKESAEKVFPSLYEAMAHASKKQNGNRGASDFSFLVKGADSSNQYLVLIETKDDNSNVINLNNDNLSLDEKSTVGYATNGAVWYGKQVQKETKQFPKIFAVGVAGNYDRQSIIPYFVNETGGFISLPKLRDFHEFTSENIDEYYRVNVEHQTPQSELKAEELSKIARKLHNDIRTYTSLKNTLKAPLVASILLGIHSKELTLSDLKGSISLKNNDGAIIYNAVDSYLEQRKKEEPDFDDSKITPILSEFEFIKVNKALYTPQKELANHSPLYEFTSVLFDVYNTVKIGEDADILGDFYSEFVKYNDSDGNVLGIVLTPKHITSLMAELIELSDKNYLLDPTTGSGAFLVAGMNRMISKIPHDSNYQKSFNEVVSHHLYGVENEPSIYSVAASNMILRGDGKSNMVYGNFFEYIRKSKNSDVEKAKKENIELEKKGKLVSKAPKIDRVLMNPPYSQGKKAPEYKFVKHALELMDDGGILGVIMPISVLVSGGKGVSKKEIKDFKEWLLKDYIVKSVITMNPQTFYPTATQTVIVIIQKNVGIGQGNRKTKLINFTDDGYSVIPKKGLVPNGTEKSKRKQLLDVLLNDDDASDDFMLKVKLTKDNEWLHNAHYTNPDKPTDGDFMKAVADYVAFKNNMELHGKGGIFHDND</sequence>
<dbReference type="Proteomes" id="UP000747013">
    <property type="component" value="Unassembled WGS sequence"/>
</dbReference>
<dbReference type="Pfam" id="PF02384">
    <property type="entry name" value="N6_Mtase"/>
    <property type="match status" value="1"/>
</dbReference>
<dbReference type="InterPro" id="IPR029063">
    <property type="entry name" value="SAM-dependent_MTases_sf"/>
</dbReference>
<proteinExistence type="predicted"/>
<protein>
    <recommendedName>
        <fullName evidence="1">site-specific DNA-methyltransferase (adenine-specific)</fullName>
        <ecNumber evidence="1">2.1.1.72</ecNumber>
    </recommendedName>
</protein>
<evidence type="ECO:0000256" key="2">
    <source>
        <dbReference type="ARBA" id="ARBA00022603"/>
    </source>
</evidence>
<evidence type="ECO:0000256" key="1">
    <source>
        <dbReference type="ARBA" id="ARBA00011900"/>
    </source>
</evidence>
<dbReference type="GO" id="GO:0009307">
    <property type="term" value="P:DNA restriction-modification system"/>
    <property type="evidence" value="ECO:0007669"/>
    <property type="project" value="UniProtKB-KW"/>
</dbReference>
<keyword evidence="4" id="KW-0949">S-adenosyl-L-methionine</keyword>
<organism evidence="8 9">
    <name type="scientific">Companilactobacillus farciminis</name>
    <dbReference type="NCBI Taxonomy" id="1612"/>
    <lineage>
        <taxon>Bacteria</taxon>
        <taxon>Bacillati</taxon>
        <taxon>Bacillota</taxon>
        <taxon>Bacilli</taxon>
        <taxon>Lactobacillales</taxon>
        <taxon>Lactobacillaceae</taxon>
        <taxon>Companilactobacillus</taxon>
    </lineage>
</organism>
<dbReference type="PANTHER" id="PTHR42933:SF1">
    <property type="entry name" value="SITE-SPECIFIC DNA-METHYLTRANSFERASE (ADENINE-SPECIFIC)"/>
    <property type="match status" value="1"/>
</dbReference>
<evidence type="ECO:0000256" key="3">
    <source>
        <dbReference type="ARBA" id="ARBA00022679"/>
    </source>
</evidence>
<dbReference type="GO" id="GO:0009007">
    <property type="term" value="F:site-specific DNA-methyltransferase (adenine-specific) activity"/>
    <property type="evidence" value="ECO:0007669"/>
    <property type="project" value="UniProtKB-EC"/>
</dbReference>
<dbReference type="PRINTS" id="PR00507">
    <property type="entry name" value="N12N6MTFRASE"/>
</dbReference>
<dbReference type="InterPro" id="IPR003356">
    <property type="entry name" value="DNA_methylase_A-5"/>
</dbReference>
<dbReference type="Gene3D" id="3.40.50.150">
    <property type="entry name" value="Vaccinia Virus protein VP39"/>
    <property type="match status" value="1"/>
</dbReference>
<dbReference type="PANTHER" id="PTHR42933">
    <property type="entry name" value="SLR6095 PROTEIN"/>
    <property type="match status" value="1"/>
</dbReference>
<keyword evidence="2 8" id="KW-0489">Methyltransferase</keyword>
<comment type="catalytic activity">
    <reaction evidence="6">
        <text>a 2'-deoxyadenosine in DNA + S-adenosyl-L-methionine = an N(6)-methyl-2'-deoxyadenosine in DNA + S-adenosyl-L-homocysteine + H(+)</text>
        <dbReference type="Rhea" id="RHEA:15197"/>
        <dbReference type="Rhea" id="RHEA-COMP:12418"/>
        <dbReference type="Rhea" id="RHEA-COMP:12419"/>
        <dbReference type="ChEBI" id="CHEBI:15378"/>
        <dbReference type="ChEBI" id="CHEBI:57856"/>
        <dbReference type="ChEBI" id="CHEBI:59789"/>
        <dbReference type="ChEBI" id="CHEBI:90615"/>
        <dbReference type="ChEBI" id="CHEBI:90616"/>
        <dbReference type="EC" id="2.1.1.72"/>
    </reaction>
</comment>
<reference evidence="8" key="2">
    <citation type="submission" date="2021-09" db="EMBL/GenBank/DDBJ databases">
        <authorList>
            <person name="Gilroy R."/>
        </authorList>
    </citation>
    <scope>NUCLEOTIDE SEQUENCE</scope>
    <source>
        <strain evidence="8">7886</strain>
    </source>
</reference>
<keyword evidence="5" id="KW-0680">Restriction system</keyword>
<evidence type="ECO:0000256" key="4">
    <source>
        <dbReference type="ARBA" id="ARBA00022691"/>
    </source>
</evidence>
<evidence type="ECO:0000256" key="6">
    <source>
        <dbReference type="ARBA" id="ARBA00047942"/>
    </source>
</evidence>
<evidence type="ECO:0000259" key="7">
    <source>
        <dbReference type="Pfam" id="PF02384"/>
    </source>
</evidence>
<evidence type="ECO:0000313" key="8">
    <source>
        <dbReference type="EMBL" id="HJF88214.1"/>
    </source>
</evidence>
<dbReference type="GO" id="GO:0003677">
    <property type="term" value="F:DNA binding"/>
    <property type="evidence" value="ECO:0007669"/>
    <property type="project" value="InterPro"/>
</dbReference>
<dbReference type="GO" id="GO:0032259">
    <property type="term" value="P:methylation"/>
    <property type="evidence" value="ECO:0007669"/>
    <property type="project" value="UniProtKB-KW"/>
</dbReference>
<reference evidence="8" key="1">
    <citation type="journal article" date="2021" name="PeerJ">
        <title>Extensive microbial diversity within the chicken gut microbiome revealed by metagenomics and culture.</title>
        <authorList>
            <person name="Gilroy R."/>
            <person name="Ravi A."/>
            <person name="Getino M."/>
            <person name="Pursley I."/>
            <person name="Horton D.L."/>
            <person name="Alikhan N.F."/>
            <person name="Baker D."/>
            <person name="Gharbi K."/>
            <person name="Hall N."/>
            <person name="Watson M."/>
            <person name="Adriaenssens E.M."/>
            <person name="Foster-Nyarko E."/>
            <person name="Jarju S."/>
            <person name="Secka A."/>
            <person name="Antonio M."/>
            <person name="Oren A."/>
            <person name="Chaudhuri R.R."/>
            <person name="La Ragione R."/>
            <person name="Hildebrand F."/>
            <person name="Pallen M.J."/>
        </authorList>
    </citation>
    <scope>NUCLEOTIDE SEQUENCE</scope>
    <source>
        <strain evidence="8">7886</strain>
    </source>
</reference>
<dbReference type="GO" id="GO:0008170">
    <property type="term" value="F:N-methyltransferase activity"/>
    <property type="evidence" value="ECO:0007669"/>
    <property type="project" value="InterPro"/>
</dbReference>
<dbReference type="InterPro" id="IPR051537">
    <property type="entry name" value="DNA_Adenine_Mtase"/>
</dbReference>
<dbReference type="EC" id="2.1.1.72" evidence="1"/>
<name>A0A921LAK1_9LACO</name>
<comment type="caution">
    <text evidence="8">The sequence shown here is derived from an EMBL/GenBank/DDBJ whole genome shotgun (WGS) entry which is preliminary data.</text>
</comment>
<accession>A0A921LAK1</accession>
<feature type="domain" description="DNA methylase adenine-specific" evidence="7">
    <location>
        <begin position="317"/>
        <end position="625"/>
    </location>
</feature>
<keyword evidence="3" id="KW-0808">Transferase</keyword>
<evidence type="ECO:0000256" key="5">
    <source>
        <dbReference type="ARBA" id="ARBA00022747"/>
    </source>
</evidence>
<evidence type="ECO:0000313" key="9">
    <source>
        <dbReference type="Proteomes" id="UP000747013"/>
    </source>
</evidence>
<dbReference type="SUPFAM" id="SSF53335">
    <property type="entry name" value="S-adenosyl-L-methionine-dependent methyltransferases"/>
    <property type="match status" value="1"/>
</dbReference>